<dbReference type="GO" id="GO:0002161">
    <property type="term" value="F:aminoacyl-tRNA deacylase activity"/>
    <property type="evidence" value="ECO:0007669"/>
    <property type="project" value="InterPro"/>
</dbReference>
<dbReference type="InterPro" id="IPR002314">
    <property type="entry name" value="aa-tRNA-synt_IIb"/>
</dbReference>
<dbReference type="GO" id="GO:0004827">
    <property type="term" value="F:proline-tRNA ligase activity"/>
    <property type="evidence" value="ECO:0007669"/>
    <property type="project" value="UniProtKB-UniRule"/>
</dbReference>
<dbReference type="SUPFAM" id="SSF52954">
    <property type="entry name" value="Class II aaRS ABD-related"/>
    <property type="match status" value="1"/>
</dbReference>
<keyword evidence="8 10" id="KW-0030">Aminoacyl-tRNA synthetase</keyword>
<dbReference type="CDD" id="cd00779">
    <property type="entry name" value="ProRS_core_prok"/>
    <property type="match status" value="1"/>
</dbReference>
<dbReference type="InterPro" id="IPR004500">
    <property type="entry name" value="Pro-tRNA-synth_IIa_bac-type"/>
</dbReference>
<dbReference type="Proteomes" id="UP000296034">
    <property type="component" value="Unassembled WGS sequence"/>
</dbReference>
<dbReference type="GO" id="GO:0005524">
    <property type="term" value="F:ATP binding"/>
    <property type="evidence" value="ECO:0007669"/>
    <property type="project" value="UniProtKB-UniRule"/>
</dbReference>
<dbReference type="SUPFAM" id="SSF55826">
    <property type="entry name" value="YbaK/ProRS associated domain"/>
    <property type="match status" value="1"/>
</dbReference>
<dbReference type="PRINTS" id="PR01046">
    <property type="entry name" value="TRNASYNTHPRO"/>
</dbReference>
<dbReference type="GO" id="GO:0005829">
    <property type="term" value="C:cytosol"/>
    <property type="evidence" value="ECO:0007669"/>
    <property type="project" value="TreeGrafter"/>
</dbReference>
<comment type="domain">
    <text evidence="10">Consists of three domains: the N-terminal catalytic domain, the editing domain and the C-terminal anticodon-binding domain.</text>
</comment>
<keyword evidence="6 10" id="KW-0067">ATP-binding</keyword>
<keyword evidence="3 10" id="KW-0963">Cytoplasm</keyword>
<dbReference type="PANTHER" id="PTHR42753:SF2">
    <property type="entry name" value="PROLINE--TRNA LIGASE"/>
    <property type="match status" value="1"/>
</dbReference>
<comment type="function">
    <text evidence="10">Catalyzes the attachment of proline to tRNA(Pro) in a two-step reaction: proline is first activated by ATP to form Pro-AMP and then transferred to the acceptor end of tRNA(Pro). As ProRS can inadvertently accommodate and process non-cognate amino acids such as alanine and cysteine, to avoid such errors it has two additional distinct editing activities against alanine. One activity is designated as 'pretransfer' editing and involves the tRNA(Pro)-independent hydrolysis of activated Ala-AMP. The other activity is designated 'posttransfer' editing and involves deacylation of mischarged Ala-tRNA(Pro). The misacylated Cys-tRNA(Pro) is not edited by ProRS.</text>
</comment>
<dbReference type="PROSITE" id="PS50862">
    <property type="entry name" value="AA_TRNA_LIGASE_II"/>
    <property type="match status" value="1"/>
</dbReference>
<accession>A0A2P5SXZ2</accession>
<comment type="caution">
    <text evidence="12">The sequence shown here is derived from an EMBL/GenBank/DDBJ whole genome shotgun (WGS) entry which is preliminary data.</text>
</comment>
<evidence type="ECO:0000256" key="10">
    <source>
        <dbReference type="HAMAP-Rule" id="MF_01569"/>
    </source>
</evidence>
<evidence type="ECO:0000313" key="13">
    <source>
        <dbReference type="Proteomes" id="UP000296034"/>
    </source>
</evidence>
<evidence type="ECO:0000313" key="12">
    <source>
        <dbReference type="EMBL" id="PPI87208.1"/>
    </source>
</evidence>
<gene>
    <name evidence="10" type="primary">proS</name>
    <name evidence="12" type="ORF">CRV11_01585</name>
</gene>
<evidence type="ECO:0000256" key="2">
    <source>
        <dbReference type="ARBA" id="ARBA00011738"/>
    </source>
</evidence>
<dbReference type="InterPro" id="IPR007214">
    <property type="entry name" value="YbaK/aa-tRNA-synth-assoc-dom"/>
</dbReference>
<dbReference type="CDD" id="cd04334">
    <property type="entry name" value="ProRS-INS"/>
    <property type="match status" value="1"/>
</dbReference>
<dbReference type="Gene3D" id="3.40.50.800">
    <property type="entry name" value="Anticodon-binding domain"/>
    <property type="match status" value="1"/>
</dbReference>
<comment type="catalytic activity">
    <reaction evidence="9 10">
        <text>tRNA(Pro) + L-proline + ATP = L-prolyl-tRNA(Pro) + AMP + diphosphate</text>
        <dbReference type="Rhea" id="RHEA:14305"/>
        <dbReference type="Rhea" id="RHEA-COMP:9700"/>
        <dbReference type="Rhea" id="RHEA-COMP:9702"/>
        <dbReference type="ChEBI" id="CHEBI:30616"/>
        <dbReference type="ChEBI" id="CHEBI:33019"/>
        <dbReference type="ChEBI" id="CHEBI:60039"/>
        <dbReference type="ChEBI" id="CHEBI:78442"/>
        <dbReference type="ChEBI" id="CHEBI:78532"/>
        <dbReference type="ChEBI" id="CHEBI:456215"/>
        <dbReference type="EC" id="6.1.1.15"/>
    </reaction>
</comment>
<comment type="similarity">
    <text evidence="10">Belongs to the class-II aminoacyl-tRNA synthetase family. ProS type 1 subfamily.</text>
</comment>
<keyword evidence="5 10" id="KW-0547">Nucleotide-binding</keyword>
<dbReference type="Gene3D" id="3.30.930.10">
    <property type="entry name" value="Bira Bifunctional Protein, Domain 2"/>
    <property type="match status" value="2"/>
</dbReference>
<reference evidence="12 13" key="1">
    <citation type="journal article" date="2018" name="Genome Biol. Evol.">
        <title>Cladogenesis and Genomic Streamlining in Extracellular Endosymbionts of Tropical Stink Bugs.</title>
        <authorList>
            <person name="Otero-Bravo A."/>
            <person name="Goffredi S."/>
            <person name="Sabree Z.L."/>
        </authorList>
    </citation>
    <scope>NUCLEOTIDE SEQUENCE [LARGE SCALE GENOMIC DNA]</scope>
    <source>
        <strain evidence="12 13">SoET</strain>
    </source>
</reference>
<evidence type="ECO:0000256" key="6">
    <source>
        <dbReference type="ARBA" id="ARBA00022840"/>
    </source>
</evidence>
<dbReference type="GO" id="GO:0006433">
    <property type="term" value="P:prolyl-tRNA aminoacylation"/>
    <property type="evidence" value="ECO:0007669"/>
    <property type="project" value="UniProtKB-UniRule"/>
</dbReference>
<dbReference type="PANTHER" id="PTHR42753">
    <property type="entry name" value="MITOCHONDRIAL RIBOSOME PROTEIN L39/PROLYL-TRNA LIGASE FAMILY MEMBER"/>
    <property type="match status" value="1"/>
</dbReference>
<dbReference type="RefSeq" id="WP_136131611.1">
    <property type="nucleotide sequence ID" value="NZ_PDKS01000002.1"/>
</dbReference>
<dbReference type="Gene3D" id="3.90.960.10">
    <property type="entry name" value="YbaK/aminoacyl-tRNA synthetase-associated domain"/>
    <property type="match status" value="1"/>
</dbReference>
<protein>
    <recommendedName>
        <fullName evidence="10">Proline--tRNA ligase</fullName>
        <ecNumber evidence="10">6.1.1.15</ecNumber>
    </recommendedName>
    <alternativeName>
        <fullName evidence="10">Prolyl-tRNA synthetase</fullName>
        <shortName evidence="10">ProRS</shortName>
    </alternativeName>
</protein>
<dbReference type="InterPro" id="IPR036754">
    <property type="entry name" value="YbaK/aa-tRNA-synt-asso_dom_sf"/>
</dbReference>
<evidence type="ECO:0000256" key="5">
    <source>
        <dbReference type="ARBA" id="ARBA00022741"/>
    </source>
</evidence>
<dbReference type="Pfam" id="PF03129">
    <property type="entry name" value="HGTP_anticodon"/>
    <property type="match status" value="1"/>
</dbReference>
<evidence type="ECO:0000256" key="7">
    <source>
        <dbReference type="ARBA" id="ARBA00022917"/>
    </source>
</evidence>
<dbReference type="InterPro" id="IPR036621">
    <property type="entry name" value="Anticodon-bd_dom_sf"/>
</dbReference>
<keyword evidence="4 10" id="KW-0436">Ligase</keyword>
<dbReference type="CDD" id="cd00861">
    <property type="entry name" value="ProRS_anticodon_short"/>
    <property type="match status" value="1"/>
</dbReference>
<dbReference type="NCBIfam" id="NF006625">
    <property type="entry name" value="PRK09194.1"/>
    <property type="match status" value="1"/>
</dbReference>
<dbReference type="InterPro" id="IPR045864">
    <property type="entry name" value="aa-tRNA-synth_II/BPL/LPL"/>
</dbReference>
<dbReference type="SUPFAM" id="SSF55681">
    <property type="entry name" value="Class II aaRS and biotin synthetases"/>
    <property type="match status" value="1"/>
</dbReference>
<evidence type="ECO:0000259" key="11">
    <source>
        <dbReference type="PROSITE" id="PS50862"/>
    </source>
</evidence>
<comment type="subunit">
    <text evidence="2 10">Homodimer.</text>
</comment>
<dbReference type="InterPro" id="IPR002316">
    <property type="entry name" value="Pro-tRNA-ligase_IIa"/>
</dbReference>
<dbReference type="InterPro" id="IPR050062">
    <property type="entry name" value="Pro-tRNA_synthetase"/>
</dbReference>
<dbReference type="HAMAP" id="MF_01569">
    <property type="entry name" value="Pro_tRNA_synth_type1"/>
    <property type="match status" value="1"/>
</dbReference>
<dbReference type="InterPro" id="IPR033730">
    <property type="entry name" value="ProRS_core_prok"/>
</dbReference>
<dbReference type="AlphaFoldDB" id="A0A2P5SXZ2"/>
<evidence type="ECO:0000256" key="3">
    <source>
        <dbReference type="ARBA" id="ARBA00022490"/>
    </source>
</evidence>
<dbReference type="NCBIfam" id="TIGR00409">
    <property type="entry name" value="proS_fam_II"/>
    <property type="match status" value="1"/>
</dbReference>
<dbReference type="Pfam" id="PF00587">
    <property type="entry name" value="tRNA-synt_2b"/>
    <property type="match status" value="1"/>
</dbReference>
<evidence type="ECO:0000256" key="1">
    <source>
        <dbReference type="ARBA" id="ARBA00004496"/>
    </source>
</evidence>
<dbReference type="InterPro" id="IPR004154">
    <property type="entry name" value="Anticodon-bd"/>
</dbReference>
<dbReference type="InterPro" id="IPR044140">
    <property type="entry name" value="ProRS_anticodon_short"/>
</dbReference>
<dbReference type="OrthoDB" id="9809052at2"/>
<evidence type="ECO:0000256" key="4">
    <source>
        <dbReference type="ARBA" id="ARBA00022598"/>
    </source>
</evidence>
<comment type="subcellular location">
    <subcellularLocation>
        <location evidence="1 10">Cytoplasm</location>
    </subcellularLocation>
</comment>
<proteinExistence type="inferred from homology"/>
<feature type="domain" description="Aminoacyl-transfer RNA synthetases class-II family profile" evidence="11">
    <location>
        <begin position="6"/>
        <end position="468"/>
    </location>
</feature>
<organism evidence="12 13">
    <name type="scientific">Candidatus Pantoea edessiphila</name>
    <dbReference type="NCBI Taxonomy" id="2044610"/>
    <lineage>
        <taxon>Bacteria</taxon>
        <taxon>Pseudomonadati</taxon>
        <taxon>Pseudomonadota</taxon>
        <taxon>Gammaproteobacteria</taxon>
        <taxon>Enterobacterales</taxon>
        <taxon>Erwiniaceae</taxon>
        <taxon>Pantoea</taxon>
    </lineage>
</organism>
<evidence type="ECO:0000256" key="9">
    <source>
        <dbReference type="ARBA" id="ARBA00047671"/>
    </source>
</evidence>
<dbReference type="EMBL" id="PDKS01000002">
    <property type="protein sequence ID" value="PPI87208.1"/>
    <property type="molecule type" value="Genomic_DNA"/>
</dbReference>
<evidence type="ECO:0000256" key="8">
    <source>
        <dbReference type="ARBA" id="ARBA00023146"/>
    </source>
</evidence>
<sequence>MFTSKYLLSTNKKNSSDNEIISYQLMLRAGIIRKLSSGLYIWLPTGIRILKKIENIIRKEMNSIGALEILMPIVQPADLWKKSNRWEKYGPELLKIKDRHNRLCVLGPTHEEVITDLISNELHSYKQLPLNLYQIQTKFRDEIRSRFGVIRSREFIMKDAYSFHLCQDSLEKTYDVMYTSYCKIFNQMRLNFRVVQADTGSIGGNISHEFQVIANNGENRIVFSDKSIYASNIDCAEVYIPKDKLALPTQQLLKIDIPNGESILYLINFLHIPIKKIIKTIIVKAKKESGYKFFALLIRADHEINEKKVEKLDLVNSPLIFASEEEIRFITGTEPKSIGPIDLKIPIIVDHTVSNMSDFTAGANVDGKYYTGINWGRDLQLTNIADIRNVVSGDLSPDGQGILHVTHSIEIGHIFQLGTKYSDIIKACVQTEDCTNKNILMGCYGIGVTRIIAAVIEQNHDKYGIIWPTSLSPFEMAIIPINMYSSTIVKKTVENIYNQLIIKKVDVILDDRKETPGVMFADIELIGIPYVIIISERNLKNNDIEYKVRSTGEKKMIKCNKIIDFLLNILKK</sequence>
<dbReference type="InterPro" id="IPR023717">
    <property type="entry name" value="Pro-tRNA-Synthase_IIa_type1"/>
</dbReference>
<dbReference type="Pfam" id="PF04073">
    <property type="entry name" value="tRNA_edit"/>
    <property type="match status" value="1"/>
</dbReference>
<dbReference type="FunFam" id="3.30.930.10:FF:000042">
    <property type="entry name" value="probable proline--tRNA ligase, mitochondrial"/>
    <property type="match status" value="1"/>
</dbReference>
<keyword evidence="7 10" id="KW-0648">Protein biosynthesis</keyword>
<dbReference type="InterPro" id="IPR006195">
    <property type="entry name" value="aa-tRNA-synth_II"/>
</dbReference>
<dbReference type="EC" id="6.1.1.15" evidence="10"/>
<name>A0A2P5SXZ2_9GAMM</name>